<keyword evidence="6" id="KW-0472">Membrane</keyword>
<dbReference type="SUPFAM" id="SSF51735">
    <property type="entry name" value="NAD(P)-binding Rossmann-fold domains"/>
    <property type="match status" value="1"/>
</dbReference>
<dbReference type="Gene3D" id="3.40.50.720">
    <property type="entry name" value="NAD(P)-binding Rossmann-like Domain"/>
    <property type="match status" value="1"/>
</dbReference>
<evidence type="ECO:0000256" key="4">
    <source>
        <dbReference type="ARBA" id="ARBA00042988"/>
    </source>
</evidence>
<dbReference type="PANTHER" id="PTHR22604:SF105">
    <property type="entry name" value="TRANS-1,2-DIHYDROBENZENE-1,2-DIOL DEHYDROGENASE"/>
    <property type="match status" value="1"/>
</dbReference>
<dbReference type="InterPro" id="IPR050984">
    <property type="entry name" value="Gfo/Idh/MocA_domain"/>
</dbReference>
<dbReference type="Pfam" id="PF01408">
    <property type="entry name" value="GFO_IDH_MocA"/>
    <property type="match status" value="1"/>
</dbReference>
<evidence type="ECO:0000256" key="1">
    <source>
        <dbReference type="ARBA" id="ARBA00010928"/>
    </source>
</evidence>
<dbReference type="GO" id="GO:0000166">
    <property type="term" value="F:nucleotide binding"/>
    <property type="evidence" value="ECO:0007669"/>
    <property type="project" value="InterPro"/>
</dbReference>
<dbReference type="OMA" id="YWCCTQL"/>
<keyword evidence="6" id="KW-1133">Transmembrane helix</keyword>
<protein>
    <recommendedName>
        <fullName evidence="3">D-xylose 1-dehydrogenase (NADP(+), D-xylono-1,5-lactone-forming)</fullName>
        <ecNumber evidence="3">1.1.1.179</ecNumber>
    </recommendedName>
    <alternativeName>
        <fullName evidence="4">D-xylose-NADP dehydrogenase</fullName>
    </alternativeName>
</protein>
<dbReference type="Pfam" id="PF22725">
    <property type="entry name" value="GFO_IDH_MocA_C3"/>
    <property type="match status" value="1"/>
</dbReference>
<keyword evidence="10" id="KW-1185">Reference proteome</keyword>
<dbReference type="InterPro" id="IPR000683">
    <property type="entry name" value="Gfo/Idh/MocA-like_OxRdtase_N"/>
</dbReference>
<comment type="similarity">
    <text evidence="1">Belongs to the Gfo/Idh/MocA family.</text>
</comment>
<keyword evidence="2" id="KW-0560">Oxidoreductase</keyword>
<dbReference type="Gene3D" id="3.30.360.10">
    <property type="entry name" value="Dihydrodipicolinate Reductase, domain 2"/>
    <property type="match status" value="1"/>
</dbReference>
<keyword evidence="6" id="KW-0812">Transmembrane</keyword>
<comment type="caution">
    <text evidence="9">The sequence shown here is derived from an EMBL/GenBank/DDBJ whole genome shotgun (WGS) entry which is preliminary data.</text>
</comment>
<proteinExistence type="inferred from homology"/>
<dbReference type="InterPro" id="IPR036291">
    <property type="entry name" value="NAD(P)-bd_dom_sf"/>
</dbReference>
<dbReference type="EC" id="1.1.1.179" evidence="3"/>
<organism evidence="9 10">
    <name type="scientific">Diacronema lutheri</name>
    <name type="common">Unicellular marine alga</name>
    <name type="synonym">Monochrysis lutheri</name>
    <dbReference type="NCBI Taxonomy" id="2081491"/>
    <lineage>
        <taxon>Eukaryota</taxon>
        <taxon>Haptista</taxon>
        <taxon>Haptophyta</taxon>
        <taxon>Pavlovophyceae</taxon>
        <taxon>Pavlovales</taxon>
        <taxon>Pavlovaceae</taxon>
        <taxon>Diacronema</taxon>
    </lineage>
</organism>
<comment type="catalytic activity">
    <reaction evidence="5">
        <text>D-xylose + NADP(+) = D-xylono-1,5-lactone + NADPH + H(+)</text>
        <dbReference type="Rhea" id="RHEA:22000"/>
        <dbReference type="ChEBI" id="CHEBI:15378"/>
        <dbReference type="ChEBI" id="CHEBI:15867"/>
        <dbReference type="ChEBI" id="CHEBI:53455"/>
        <dbReference type="ChEBI" id="CHEBI:57783"/>
        <dbReference type="ChEBI" id="CHEBI:58349"/>
        <dbReference type="EC" id="1.1.1.179"/>
    </reaction>
</comment>
<accession>A0A8J5XIV2</accession>
<feature type="transmembrane region" description="Helical" evidence="6">
    <location>
        <begin position="383"/>
        <end position="405"/>
    </location>
</feature>
<dbReference type="OrthoDB" id="2129491at2759"/>
<gene>
    <name evidence="9" type="ORF">KFE25_014051</name>
</gene>
<evidence type="ECO:0000313" key="9">
    <source>
        <dbReference type="EMBL" id="KAG8462032.1"/>
    </source>
</evidence>
<evidence type="ECO:0000256" key="2">
    <source>
        <dbReference type="ARBA" id="ARBA00023002"/>
    </source>
</evidence>
<evidence type="ECO:0000256" key="6">
    <source>
        <dbReference type="SAM" id="Phobius"/>
    </source>
</evidence>
<evidence type="ECO:0000256" key="3">
    <source>
        <dbReference type="ARBA" id="ARBA00038984"/>
    </source>
</evidence>
<dbReference type="EMBL" id="JAGTXO010000023">
    <property type="protein sequence ID" value="KAG8462032.1"/>
    <property type="molecule type" value="Genomic_DNA"/>
</dbReference>
<evidence type="ECO:0000259" key="8">
    <source>
        <dbReference type="Pfam" id="PF22725"/>
    </source>
</evidence>
<evidence type="ECO:0000256" key="5">
    <source>
        <dbReference type="ARBA" id="ARBA00049233"/>
    </source>
</evidence>
<dbReference type="Proteomes" id="UP000751190">
    <property type="component" value="Unassembled WGS sequence"/>
</dbReference>
<reference evidence="9" key="1">
    <citation type="submission" date="2021-05" db="EMBL/GenBank/DDBJ databases">
        <title>The genome of the haptophyte Pavlova lutheri (Diacronema luteri, Pavlovales) - a model for lipid biosynthesis in eukaryotic algae.</title>
        <authorList>
            <person name="Hulatt C.J."/>
            <person name="Posewitz M.C."/>
        </authorList>
    </citation>
    <scope>NUCLEOTIDE SEQUENCE</scope>
    <source>
        <strain evidence="9">NIVA-4/92</strain>
    </source>
</reference>
<dbReference type="AlphaFoldDB" id="A0A8J5XIV2"/>
<feature type="domain" description="Gfo/Idh/MocA-like oxidoreductase N-terminal" evidence="7">
    <location>
        <begin position="12"/>
        <end position="136"/>
    </location>
</feature>
<sequence>MAPLEYGGARKLRWGILGTGRIAKDFCAAIVAAGDTNEIAMVAGRRPSAAKEMAETYGGRPSTVEGGGAYEQLARADDVDVVYVATVQVCHKEQLLLCLAAGKHVLCEKPMCMNAAETRAVVAAARVAGRLLVEGHWTQCWPAAREARTLIRNGAIGELVAIASDFSYPNKIDASNTECQNEVGGGASLILGVYPICAAMRALGKPEEVRAVGARAMPTASGYVDTAAAVTMRFAGGRLAVATYGWAGEGAQQTTMTGTRGRITLHNPAHAPTAFTLEVQAGQRNAYSREVREFALPKHPPGLPPLLHPNSEGLIFEVRAVEETIRRGETECEHMPLDASMHLAETMDTVRAQLGVAYAQDGLRARLAARLAPSARARPPLSVAAGMAAVLVGALSSAAICAVAASRRG</sequence>
<feature type="domain" description="GFO/IDH/MocA-like oxidoreductase" evidence="8">
    <location>
        <begin position="145"/>
        <end position="263"/>
    </location>
</feature>
<evidence type="ECO:0000259" key="7">
    <source>
        <dbReference type="Pfam" id="PF01408"/>
    </source>
</evidence>
<dbReference type="SUPFAM" id="SSF55347">
    <property type="entry name" value="Glyceraldehyde-3-phosphate dehydrogenase-like, C-terminal domain"/>
    <property type="match status" value="1"/>
</dbReference>
<dbReference type="GO" id="GO:0047837">
    <property type="term" value="F:D-xylose 1-dehydrogenase (NADP+) activity"/>
    <property type="evidence" value="ECO:0007669"/>
    <property type="project" value="UniProtKB-EC"/>
</dbReference>
<dbReference type="PANTHER" id="PTHR22604">
    <property type="entry name" value="OXIDOREDUCTASES"/>
    <property type="match status" value="1"/>
</dbReference>
<evidence type="ECO:0000313" key="10">
    <source>
        <dbReference type="Proteomes" id="UP000751190"/>
    </source>
</evidence>
<dbReference type="InterPro" id="IPR055170">
    <property type="entry name" value="GFO_IDH_MocA-like_dom"/>
</dbReference>
<name>A0A8J5XIV2_DIALT</name>